<organism evidence="6 7">
    <name type="scientific">Planktotalea frisia</name>
    <dbReference type="NCBI Taxonomy" id="696762"/>
    <lineage>
        <taxon>Bacteria</taxon>
        <taxon>Pseudomonadati</taxon>
        <taxon>Pseudomonadota</taxon>
        <taxon>Alphaproteobacteria</taxon>
        <taxon>Rhodobacterales</taxon>
        <taxon>Paracoccaceae</taxon>
        <taxon>Planktotalea</taxon>
    </lineage>
</organism>
<name>A0A1L9NUA1_9RHOB</name>
<dbReference type="EC" id="2.1.1.210" evidence="6"/>
<dbReference type="PIRSF" id="PIRSF005739">
    <property type="entry name" value="O-mtase"/>
    <property type="match status" value="1"/>
</dbReference>
<evidence type="ECO:0000259" key="4">
    <source>
        <dbReference type="Pfam" id="PF00891"/>
    </source>
</evidence>
<dbReference type="Gene3D" id="1.10.287.1350">
    <property type="match status" value="1"/>
</dbReference>
<dbReference type="CDD" id="cd02440">
    <property type="entry name" value="AdoMet_MTases"/>
    <property type="match status" value="1"/>
</dbReference>
<dbReference type="STRING" id="696762.PFRI_28870"/>
<feature type="domain" description="O-methyltransferase C-terminal" evidence="4">
    <location>
        <begin position="139"/>
        <end position="350"/>
    </location>
</feature>
<evidence type="ECO:0000256" key="3">
    <source>
        <dbReference type="ARBA" id="ARBA00022691"/>
    </source>
</evidence>
<comment type="caution">
    <text evidence="6">The sequence shown here is derived from an EMBL/GenBank/DDBJ whole genome shotgun (WGS) entry which is preliminary data.</text>
</comment>
<reference evidence="6 7" key="1">
    <citation type="submission" date="2016-10" db="EMBL/GenBank/DDBJ databases">
        <title>Genome sequence of Planktotalea frisia SH6-1.</title>
        <authorList>
            <person name="Poehlein A."/>
            <person name="Bakenhus I."/>
            <person name="Voget S."/>
            <person name="Brinkhoff T."/>
            <person name="Simon M."/>
        </authorList>
    </citation>
    <scope>NUCLEOTIDE SEQUENCE [LARGE SCALE GENOMIC DNA]</scope>
    <source>
        <strain evidence="6 7">SH6-1</strain>
    </source>
</reference>
<protein>
    <submittedName>
        <fullName evidence="6">Demethylspheroidene O-methyltransferase</fullName>
        <ecNumber evidence="6">2.1.1.210</ecNumber>
    </submittedName>
</protein>
<keyword evidence="2 6" id="KW-0808">Transferase</keyword>
<dbReference type="PROSITE" id="PS51683">
    <property type="entry name" value="SAM_OMT_II"/>
    <property type="match status" value="1"/>
</dbReference>
<dbReference type="GO" id="GO:0008171">
    <property type="term" value="F:O-methyltransferase activity"/>
    <property type="evidence" value="ECO:0007669"/>
    <property type="project" value="InterPro"/>
</dbReference>
<dbReference type="AlphaFoldDB" id="A0A1L9NUA1"/>
<dbReference type="GO" id="GO:0043803">
    <property type="term" value="F:hydroxyneurosporene-O-methyltransferase activity"/>
    <property type="evidence" value="ECO:0007669"/>
    <property type="project" value="UniProtKB-EC"/>
</dbReference>
<accession>A0A1L9NUA1</accession>
<feature type="domain" description="O-methyltransferase dimerisation" evidence="5">
    <location>
        <begin position="48"/>
        <end position="123"/>
    </location>
</feature>
<sequence length="371" mass="40359">MDMPNALASKPKGGFFARLISSRKFQTWAAGFPLTRGIVRREGEALFDLLAGFCHSQVLMALVQFDIPRRLLDQPMTVAQLAHVCRVPDERMVILMRAAVAIQLIKQKRGGRYGLTQRGAALVGVPGLEAMIKHHDILYRDLSDPVAFFRGETETELASFWPYVFGGGMEPDVAATYSDLMAQSQELVAQDTLRALDFSDIKTLRDVGGGSGAFLEAVGRAYPKLDLVLFDLPEVAPSSVARFEAAGFGARSRFECGSFKTDPIPTGADAISLIRVLYDHSDTTVRQLLAKCYDALPSGGRLIISEPMSGGDKPERAGDVYFALYTLAMQTGKARSAAEISALCEEAGFKVVGTPKPMRAFVTGCLHARKE</sequence>
<dbReference type="Proteomes" id="UP000184514">
    <property type="component" value="Unassembled WGS sequence"/>
</dbReference>
<keyword evidence="7" id="KW-1185">Reference proteome</keyword>
<gene>
    <name evidence="6" type="primary">crtF</name>
    <name evidence="6" type="ORF">PFRI_28870</name>
</gene>
<dbReference type="InterPro" id="IPR001077">
    <property type="entry name" value="COMT_C"/>
</dbReference>
<proteinExistence type="predicted"/>
<dbReference type="InterPro" id="IPR016461">
    <property type="entry name" value="COMT-like"/>
</dbReference>
<dbReference type="Pfam" id="PF08100">
    <property type="entry name" value="Dimerisation"/>
    <property type="match status" value="1"/>
</dbReference>
<evidence type="ECO:0000256" key="1">
    <source>
        <dbReference type="ARBA" id="ARBA00022603"/>
    </source>
</evidence>
<dbReference type="PANTHER" id="PTHR43712:SF2">
    <property type="entry name" value="O-METHYLTRANSFERASE CICE"/>
    <property type="match status" value="1"/>
</dbReference>
<keyword evidence="3" id="KW-0949">S-adenosyl-L-methionine</keyword>
<dbReference type="Gene3D" id="3.40.50.150">
    <property type="entry name" value="Vaccinia Virus protein VP39"/>
    <property type="match status" value="1"/>
</dbReference>
<evidence type="ECO:0000313" key="6">
    <source>
        <dbReference type="EMBL" id="OJI92886.1"/>
    </source>
</evidence>
<evidence type="ECO:0000256" key="2">
    <source>
        <dbReference type="ARBA" id="ARBA00022679"/>
    </source>
</evidence>
<dbReference type="InterPro" id="IPR012967">
    <property type="entry name" value="COMT_dimerisation"/>
</dbReference>
<dbReference type="GO" id="GO:0046983">
    <property type="term" value="F:protein dimerization activity"/>
    <property type="evidence" value="ECO:0007669"/>
    <property type="project" value="InterPro"/>
</dbReference>
<dbReference type="OrthoDB" id="7418600at2"/>
<dbReference type="InterPro" id="IPR036390">
    <property type="entry name" value="WH_DNA-bd_sf"/>
</dbReference>
<dbReference type="InterPro" id="IPR029063">
    <property type="entry name" value="SAM-dependent_MTases_sf"/>
</dbReference>
<evidence type="ECO:0000313" key="7">
    <source>
        <dbReference type="Proteomes" id="UP000184514"/>
    </source>
</evidence>
<dbReference type="Gene3D" id="1.10.10.10">
    <property type="entry name" value="Winged helix-like DNA-binding domain superfamily/Winged helix DNA-binding domain"/>
    <property type="match status" value="1"/>
</dbReference>
<dbReference type="SUPFAM" id="SSF46785">
    <property type="entry name" value="Winged helix' DNA-binding domain"/>
    <property type="match status" value="1"/>
</dbReference>
<dbReference type="PANTHER" id="PTHR43712">
    <property type="entry name" value="PUTATIVE (AFU_ORTHOLOGUE AFUA_4G14580)-RELATED"/>
    <property type="match status" value="1"/>
</dbReference>
<dbReference type="SUPFAM" id="SSF53335">
    <property type="entry name" value="S-adenosyl-L-methionine-dependent methyltransferases"/>
    <property type="match status" value="1"/>
</dbReference>
<evidence type="ECO:0000259" key="5">
    <source>
        <dbReference type="Pfam" id="PF08100"/>
    </source>
</evidence>
<dbReference type="InterPro" id="IPR036388">
    <property type="entry name" value="WH-like_DNA-bd_sf"/>
</dbReference>
<keyword evidence="1 6" id="KW-0489">Methyltransferase</keyword>
<dbReference type="EMBL" id="MLCB01000162">
    <property type="protein sequence ID" value="OJI92886.1"/>
    <property type="molecule type" value="Genomic_DNA"/>
</dbReference>
<dbReference type="Pfam" id="PF00891">
    <property type="entry name" value="Methyltransf_2"/>
    <property type="match status" value="1"/>
</dbReference>
<dbReference type="GO" id="GO:0032259">
    <property type="term" value="P:methylation"/>
    <property type="evidence" value="ECO:0007669"/>
    <property type="project" value="UniProtKB-KW"/>
</dbReference>